<evidence type="ECO:0000256" key="1">
    <source>
        <dbReference type="SAM" id="MobiDB-lite"/>
    </source>
</evidence>
<gene>
    <name evidence="3" type="ORF">P2W56_10375</name>
</gene>
<feature type="compositionally biased region" description="Basic and acidic residues" evidence="1">
    <location>
        <begin position="425"/>
        <end position="435"/>
    </location>
</feature>
<protein>
    <submittedName>
        <fullName evidence="3">Relaxase/mobilization nuclease domain-containing protein</fullName>
    </submittedName>
</protein>
<feature type="compositionally biased region" description="Basic and acidic residues" evidence="1">
    <location>
        <begin position="525"/>
        <end position="536"/>
    </location>
</feature>
<evidence type="ECO:0000313" key="3">
    <source>
        <dbReference type="EMBL" id="WET43804.1"/>
    </source>
</evidence>
<feature type="region of interest" description="Disordered" evidence="1">
    <location>
        <begin position="362"/>
        <end position="536"/>
    </location>
</feature>
<accession>A0AB38XV61</accession>
<organism evidence="3 4">
    <name type="scientific">Corynebacterium amycolatum</name>
    <dbReference type="NCBI Taxonomy" id="43765"/>
    <lineage>
        <taxon>Bacteria</taxon>
        <taxon>Bacillati</taxon>
        <taxon>Actinomycetota</taxon>
        <taxon>Actinomycetes</taxon>
        <taxon>Mycobacteriales</taxon>
        <taxon>Corynebacteriaceae</taxon>
        <taxon>Corynebacterium</taxon>
    </lineage>
</organism>
<feature type="domain" description="MobA/VirD2-like nuclease" evidence="2">
    <location>
        <begin position="62"/>
        <end position="175"/>
    </location>
</feature>
<proteinExistence type="predicted"/>
<feature type="compositionally biased region" description="Basic and acidic residues" evidence="1">
    <location>
        <begin position="487"/>
        <end position="501"/>
    </location>
</feature>
<reference evidence="3" key="1">
    <citation type="submission" date="2023-03" db="EMBL/GenBank/DDBJ databases">
        <title>Corynebacterium amycolatum SB-1.</title>
        <authorList>
            <person name="Jo H."/>
        </authorList>
    </citation>
    <scope>NUCLEOTIDE SEQUENCE</scope>
    <source>
        <strain evidence="3">SB-1</strain>
    </source>
</reference>
<evidence type="ECO:0000259" key="2">
    <source>
        <dbReference type="Pfam" id="PF03432"/>
    </source>
</evidence>
<sequence length="536" mass="58853">MSTIKINYSQNIRAATVYAVYGTADNARKGEVRADALCTVQPNAESFSPEATAGRWSGVDFMEASVEEMERYAPAQRTDEAIIYIQSWAKDELDKDNPADVARANAAGSELAMRLTQGTGVPFTVATHTDSKSGCVHNHIVFANHDTQTKKAAPRDMRNWYKLRNINDELMRDLGMRVLEREPEISLLPAERRARKEGKSTDSTGLGVDELTAATWADFARKRMDELCADKQVADADDPLAKAVEIAGKYNLSLKVQPNSKTEGESLTVALVDDDGEDAYFTNTTKAGRTRKRKAAKAGSKLGRSYSLEGVTERVNEAQSALLARQLAALQANSTDDDLEAKYGSSLLDDEEEENYNNQEVFNHGVSDRDDEASPSSGERQDGQRLEGSQPTPGQGGEGYQDAAGETEESAGEYRGHSQFSAQRLLDEVDASGKRIKERKKQSRRKQELREQQSLPSNDDGSAADDHRADKEHRGSAQRPGGGKRVPNRDKRADVASDKDATAGTQSSRKPHPSRQGFQPSSSPEPERSDDFEPDF</sequence>
<name>A0AB38XV61_CORAY</name>
<dbReference type="GeneID" id="92768420"/>
<evidence type="ECO:0000313" key="4">
    <source>
        <dbReference type="Proteomes" id="UP001220238"/>
    </source>
</evidence>
<dbReference type="Pfam" id="PF03432">
    <property type="entry name" value="Relaxase"/>
    <property type="match status" value="1"/>
</dbReference>
<feature type="compositionally biased region" description="Basic and acidic residues" evidence="1">
    <location>
        <begin position="464"/>
        <end position="475"/>
    </location>
</feature>
<dbReference type="EMBL" id="CP120206">
    <property type="protein sequence ID" value="WET43804.1"/>
    <property type="molecule type" value="Genomic_DNA"/>
</dbReference>
<dbReference type="InterPro" id="IPR005094">
    <property type="entry name" value="Endonuclease_MobA/VirD2"/>
</dbReference>
<dbReference type="RefSeq" id="WP_005322338.1">
    <property type="nucleotide sequence ID" value="NZ_CP046975.1"/>
</dbReference>
<dbReference type="AlphaFoldDB" id="A0AB38XV61"/>
<dbReference type="Proteomes" id="UP001220238">
    <property type="component" value="Chromosome"/>
</dbReference>